<dbReference type="EMBL" id="CYPU01000023">
    <property type="protein sequence ID" value="CUH47427.1"/>
    <property type="molecule type" value="Genomic_DNA"/>
</dbReference>
<protein>
    <submittedName>
        <fullName evidence="1">Uncharacterized protein</fullName>
    </submittedName>
</protein>
<reference evidence="1 2" key="1">
    <citation type="submission" date="2015-09" db="EMBL/GenBank/DDBJ databases">
        <authorList>
            <consortium name="Swine Surveillance"/>
        </authorList>
    </citation>
    <scope>NUCLEOTIDE SEQUENCE [LARGE SCALE GENOMIC DNA]</scope>
    <source>
        <strain evidence="1 2">CECT 4292</strain>
    </source>
</reference>
<sequence>MACLRGYFRVVANLTLASVSWHPIEHYSKLLEKALPCEDLEHQMKLILQ</sequence>
<name>A0A0P1F038_9RHOB</name>
<proteinExistence type="predicted"/>
<organism evidence="1 2">
    <name type="scientific">Ruegeria atlantica</name>
    <dbReference type="NCBI Taxonomy" id="81569"/>
    <lineage>
        <taxon>Bacteria</taxon>
        <taxon>Pseudomonadati</taxon>
        <taxon>Pseudomonadota</taxon>
        <taxon>Alphaproteobacteria</taxon>
        <taxon>Rhodobacterales</taxon>
        <taxon>Roseobacteraceae</taxon>
        <taxon>Ruegeria</taxon>
    </lineage>
</organism>
<evidence type="ECO:0000313" key="1">
    <source>
        <dbReference type="EMBL" id="CUH47427.1"/>
    </source>
</evidence>
<dbReference type="AlphaFoldDB" id="A0A0P1F038"/>
<gene>
    <name evidence="1" type="ORF">RUA4292_01597</name>
</gene>
<accession>A0A0P1F038</accession>
<evidence type="ECO:0000313" key="2">
    <source>
        <dbReference type="Proteomes" id="UP000050783"/>
    </source>
</evidence>
<dbReference type="Proteomes" id="UP000050783">
    <property type="component" value="Unassembled WGS sequence"/>
</dbReference>